<dbReference type="PROSITE" id="PS51257">
    <property type="entry name" value="PROKAR_LIPOPROTEIN"/>
    <property type="match status" value="1"/>
</dbReference>
<proteinExistence type="predicted"/>
<dbReference type="AlphaFoldDB" id="A0AAU8EUG4"/>
<organism evidence="2">
    <name type="scientific">Arthrobacter sp. K5</name>
    <dbReference type="NCBI Taxonomy" id="2839623"/>
    <lineage>
        <taxon>Bacteria</taxon>
        <taxon>Bacillati</taxon>
        <taxon>Actinomycetota</taxon>
        <taxon>Actinomycetes</taxon>
        <taxon>Micrococcales</taxon>
        <taxon>Micrococcaceae</taxon>
        <taxon>Arthrobacter</taxon>
    </lineage>
</organism>
<name>A0AAU8EUG4_9MICC</name>
<keyword evidence="1" id="KW-1133">Transmembrane helix</keyword>
<protein>
    <recommendedName>
        <fullName evidence="3">Lipoprotein</fullName>
    </recommendedName>
</protein>
<reference evidence="2" key="1">
    <citation type="submission" date="2024-06" db="EMBL/GenBank/DDBJ databases">
        <title>Biodegradation of dimethachlon by Arthrobacter sp. K5: mechanistic insights and ecological implications.</title>
        <authorList>
            <person name="Hu S."/>
            <person name="Lu P."/>
        </authorList>
    </citation>
    <scope>NUCLEOTIDE SEQUENCE</scope>
    <source>
        <strain evidence="2">K5</strain>
    </source>
</reference>
<keyword evidence="1" id="KW-0812">Transmembrane</keyword>
<sequence>MGVRTGRGGARLAGVAVAAGAAVALVGGCSVGVPDPAAPSIPPVTSGLGTPTITPGHDADAVASRDMPFSAGATLAHGVPVGLSEDLAEAPQWKQVVGNAGGASRYQKSDGCQAAAEVRQNQWPLVAADDRESTAALFAYLDPTILPAYLKPASLRWGGERDKPGPAVDVLVLERAAKPAGQKAGKATAVLARVFGTAGSSVYVSVSCPTAAALAAARADIAQWLTVVPPG</sequence>
<gene>
    <name evidence="2" type="ORF">ABRP34_06310</name>
</gene>
<evidence type="ECO:0008006" key="3">
    <source>
        <dbReference type="Google" id="ProtNLM"/>
    </source>
</evidence>
<feature type="transmembrane region" description="Helical" evidence="1">
    <location>
        <begin position="12"/>
        <end position="33"/>
    </location>
</feature>
<evidence type="ECO:0000256" key="1">
    <source>
        <dbReference type="SAM" id="Phobius"/>
    </source>
</evidence>
<dbReference type="RefSeq" id="WP_353712615.1">
    <property type="nucleotide sequence ID" value="NZ_CP159279.1"/>
</dbReference>
<dbReference type="EMBL" id="CP159279">
    <property type="protein sequence ID" value="XCH12595.1"/>
    <property type="molecule type" value="Genomic_DNA"/>
</dbReference>
<keyword evidence="1" id="KW-0472">Membrane</keyword>
<evidence type="ECO:0000313" key="2">
    <source>
        <dbReference type="EMBL" id="XCH12595.1"/>
    </source>
</evidence>
<accession>A0AAU8EUG4</accession>